<feature type="transmembrane region" description="Helical" evidence="1">
    <location>
        <begin position="210"/>
        <end position="228"/>
    </location>
</feature>
<dbReference type="Gene3D" id="1.20.1270.70">
    <property type="entry name" value="Designed single chain three-helix bundle"/>
    <property type="match status" value="1"/>
</dbReference>
<proteinExistence type="predicted"/>
<dbReference type="EMBL" id="CABPSH010000015">
    <property type="protein sequence ID" value="VVE42640.1"/>
    <property type="molecule type" value="Genomic_DNA"/>
</dbReference>
<dbReference type="AlphaFoldDB" id="A0A5E4Y1Z8"/>
<dbReference type="Proteomes" id="UP000400981">
    <property type="component" value="Unassembled WGS sequence"/>
</dbReference>
<reference evidence="2 3" key="1">
    <citation type="submission" date="2019-08" db="EMBL/GenBank/DDBJ databases">
        <authorList>
            <person name="Peeters C."/>
        </authorList>
    </citation>
    <scope>NUCLEOTIDE SEQUENCE [LARGE SCALE GENOMIC DNA]</scope>
    <source>
        <strain evidence="2 3">LMG 31012</strain>
    </source>
</reference>
<evidence type="ECO:0000313" key="2">
    <source>
        <dbReference type="EMBL" id="VVE42640.1"/>
    </source>
</evidence>
<dbReference type="Gene3D" id="3.90.20.10">
    <property type="match status" value="1"/>
</dbReference>
<name>A0A5E4Y1Z8_9BURK</name>
<sequence>MYRYGFSPTAASWPRPRCVRGGEAVTLGKSIADRHAEIVSQFQQIANAKAQLGLDCDGLHRLESAFFSSYRKATSGYWGGGLWDGVYRYVGNASRPGPYCQVGEQLNDRDVDSLTPSARRFSAILAHLAQALRKEQDILTKCLAVTQRSAAFGEATFGDPDVQRTASQRLSVERADGVAEIERCLAGVREAIALASKEVWPEQKHYGKRLVMSTSLYSVAAAVAVAGLFVSGGILGVVATVMTLVIRAVSLGSIRGFDRERGWKSVESLLASTKQFIETEGTMMRTYLDVADRRAALEREDMVWNLLKDIKHGLGAVGSRVDSLDSRVGSLDSRVGALSNQMEAVANRLDGRVDELTDRFDGFADRLDGFAGRLDGFNDRLDGFTGRLDGFTDQFSSLTGRVDTLTDRVDTLTDRFDTLTTEVNAGFSSVDAKFENVDARFNSVDAKFENVDARFNSVDAKFENVDGRFNSVDAEFENVDGRFNSVDAKLDGFRSDLQRLSRAQEMMAARLPIAPYPLAAAPGVERRGLVRTNSLNALRHAAPRMA</sequence>
<evidence type="ECO:0000313" key="3">
    <source>
        <dbReference type="Proteomes" id="UP000400981"/>
    </source>
</evidence>
<keyword evidence="1" id="KW-1133">Transmembrane helix</keyword>
<gene>
    <name evidence="2" type="primary">smc_3</name>
    <name evidence="2" type="ORF">PEP31012_04267</name>
</gene>
<keyword evidence="1" id="KW-0812">Transmembrane</keyword>
<organism evidence="2 3">
    <name type="scientific">Pandoraea eparura</name>
    <dbReference type="NCBI Taxonomy" id="2508291"/>
    <lineage>
        <taxon>Bacteria</taxon>
        <taxon>Pseudomonadati</taxon>
        <taxon>Pseudomonadota</taxon>
        <taxon>Betaproteobacteria</taxon>
        <taxon>Burkholderiales</taxon>
        <taxon>Burkholderiaceae</taxon>
        <taxon>Pandoraea</taxon>
    </lineage>
</organism>
<evidence type="ECO:0000256" key="1">
    <source>
        <dbReference type="SAM" id="Phobius"/>
    </source>
</evidence>
<dbReference type="SUPFAM" id="SSF57997">
    <property type="entry name" value="Tropomyosin"/>
    <property type="match status" value="1"/>
</dbReference>
<protein>
    <submittedName>
        <fullName evidence="2">Chromosome partition protein Smc</fullName>
    </submittedName>
</protein>
<dbReference type="Gene3D" id="1.20.5.170">
    <property type="match status" value="1"/>
</dbReference>
<accession>A0A5E4Y1Z8</accession>
<keyword evidence="1" id="KW-0472">Membrane</keyword>
<keyword evidence="3" id="KW-1185">Reference proteome</keyword>